<sequence>MFDFNMITQSMMDSVTQDNTVPESENIEKLYYLNRVDHLQGSITVSRAFQMLIAAIEERNATAPNLDTLFGYSGAGPCREIMDERLTKHADKRNRLKSMLSVDEYSSLKASSLTAFYTPLNISAALWDGAVKAGFKGGSVCDPAAGIGRLVSTLPPQLVNEVDLTLVDFDSLSSQFLDLLFPSADVINNGFESVALCEQDLIIVNPPFSDISISDRSRDGRYKGIAAPTLQDFFMLKSSAALRDGGLLLAVLPVGWLDNKNEKIRAQLASQLELVSGVRLPYEVFKQHANTSQAVDILVFKKGASNSKDWIQSHEEAYNSTFYQRNACIGSRVTDLTTPEITAMYGRDSVIYGNGGCKLSEDAINQAIIQCFDALSYQHVERVRHQSEYKIISADQKSVPFSYARTECGQLVRKTATPGFFTQGYESGSKKYDRVIGLIDIANTLTSIFELEDSATADEHELSKLRVELNALYDSFRSKYGCVSNNANRLAFRRDARFAEIQSLEVDYMPPETDDQGKVITSESASKAKIFSERVFTPWKAPERYDNCTDALTASLCLNNSIDLDLISRLTGQTIEQVTSELYGSSIFEDPNTDEFQLRSAYLSGNVKAKLTEAQAAVSLRGNRFLQNVEHLEAVLPADKALSEITITINAHWLPDHIVEQFIANITGLDHSDVMARYIDSKWLIELLKPATIAFSGDYETTQHSGLEVLRKVYESQQLISFHPKVDGQPRQVDTETTAALRFNATKLKQEWQEFIYSDASISDEITMAYNEKINRYSQLEKIESFTPDLMPDASNVYKLYPHQKAMIRRGLSAGNQGLMLDAFCGAGKTVTMSCIAHHLVRLGLKKRVLVVVPNHLVGAFAGQWLNLYPNDRRSLLTLDPKSLSPSERTEMLARIKSGNYNFIICAQSTFMKIKAPTSSVKSVMDRDLNNLNEALLNADGYTLREMEKAKKRLVNQMQTLDISQSEYSFDALGFDCYFQDEAHLAKNYHHPSLELKGVKGSGPCRSSLFAKQVAYVSHYLVSNFDIAGLFLATGTVIANSLTELYHYFTLLSPRQLEEQGIFSLDDFAKTYTEKTSDYELGADGNVKVVNRLTKLINIQELQSFYKTVSYIVTEKDLNKYIPQITVNKKKYSAIVPMTGGKPQLVLSDTTPEIDKYMLSLTERAKDIKNSPVKNDNHLNLITDAKKCSISPQMVTPSSLNKTSPKVDDCIKKTAEIYHRHSDQKATQLIYLDMGVNNKSKIPTEKEQDRLRLRANNGCDVSKAELDKVKNAYVNLYSIMKARLVMLGVDENTIVFAQDFDTDLQKNMLYSNINDGTFRVVISSTEKLSVGANVQERIKAIHVLTPPYRPCDLIQTYSRGIRVGNALYYKNPENYSVDVFYYALKNSCDSFLFQILESKAKFISSFKESTIANSIENPDNDHLSYAEIKAAVSGNTQILDLMKINQQIKEMEMVKTSQLKRKLINDNAISNTQKRIEVLSSDNEKINSDFQELKQAIHSKTLSLYIGEVEHKAIHQKLSDSLYEQLKVTREACKKAPEIITLKFASIGHFDIHLSGSHYVRPEVFIKSTITGKIFNVDMKQVTKAKILAYMINYLKQLPSKITENSTHIENLNVKVSELSNLTFDFDNTDLLSLEKRKNEIEAQLLDTNKKAA</sequence>
<name>A0ABT1N0T8_9GAMM</name>
<dbReference type="RefSeq" id="WP_255042222.1">
    <property type="nucleotide sequence ID" value="NZ_JANEYT010000018.1"/>
</dbReference>
<dbReference type="Proteomes" id="UP001524460">
    <property type="component" value="Unassembled WGS sequence"/>
</dbReference>
<dbReference type="Gene3D" id="3.40.50.300">
    <property type="entry name" value="P-loop containing nucleotide triphosphate hydrolases"/>
    <property type="match status" value="2"/>
</dbReference>
<comment type="caution">
    <text evidence="2">The sequence shown here is derived from an EMBL/GenBank/DDBJ whole genome shotgun (WGS) entry which is preliminary data.</text>
</comment>
<dbReference type="SUPFAM" id="SSF52540">
    <property type="entry name" value="P-loop containing nucleoside triphosphate hydrolases"/>
    <property type="match status" value="2"/>
</dbReference>
<organism evidence="2 3">
    <name type="scientific">Photobacterium pectinilyticum</name>
    <dbReference type="NCBI Taxonomy" id="2906793"/>
    <lineage>
        <taxon>Bacteria</taxon>
        <taxon>Pseudomonadati</taxon>
        <taxon>Pseudomonadota</taxon>
        <taxon>Gammaproteobacteria</taxon>
        <taxon>Vibrionales</taxon>
        <taxon>Vibrionaceae</taxon>
        <taxon>Photobacterium</taxon>
    </lineage>
</organism>
<dbReference type="InterPro" id="IPR052933">
    <property type="entry name" value="DNA_Protect_Modify"/>
</dbReference>
<keyword evidence="2" id="KW-0067">ATP-binding</keyword>
<keyword evidence="3" id="KW-1185">Reference proteome</keyword>
<keyword evidence="2" id="KW-0547">Nucleotide-binding</keyword>
<dbReference type="PANTHER" id="PTHR41313">
    <property type="entry name" value="ADENINE-SPECIFIC METHYLTRANSFERASE"/>
    <property type="match status" value="1"/>
</dbReference>
<keyword evidence="2" id="KW-0347">Helicase</keyword>
<dbReference type="GO" id="GO:0004386">
    <property type="term" value="F:helicase activity"/>
    <property type="evidence" value="ECO:0007669"/>
    <property type="project" value="UniProtKB-KW"/>
</dbReference>
<dbReference type="SMART" id="SM00487">
    <property type="entry name" value="DEXDc"/>
    <property type="match status" value="1"/>
</dbReference>
<evidence type="ECO:0000313" key="2">
    <source>
        <dbReference type="EMBL" id="MCQ1058350.1"/>
    </source>
</evidence>
<dbReference type="InterPro" id="IPR029063">
    <property type="entry name" value="SAM-dependent_MTases_sf"/>
</dbReference>
<evidence type="ECO:0000313" key="3">
    <source>
        <dbReference type="Proteomes" id="UP001524460"/>
    </source>
</evidence>
<dbReference type="PRINTS" id="PR00507">
    <property type="entry name" value="N12N6MTFRASE"/>
</dbReference>
<feature type="domain" description="Helicase ATP-binding" evidence="1">
    <location>
        <begin position="796"/>
        <end position="1060"/>
    </location>
</feature>
<accession>A0ABT1N0T8</accession>
<dbReference type="SUPFAM" id="SSF53335">
    <property type="entry name" value="S-adenosyl-L-methionine-dependent methyltransferases"/>
    <property type="match status" value="1"/>
</dbReference>
<keyword evidence="2" id="KW-0378">Hydrolase</keyword>
<proteinExistence type="predicted"/>
<dbReference type="InterPro" id="IPR014001">
    <property type="entry name" value="Helicase_ATP-bd"/>
</dbReference>
<dbReference type="Gene3D" id="3.40.50.150">
    <property type="entry name" value="Vaccinia Virus protein VP39"/>
    <property type="match status" value="1"/>
</dbReference>
<dbReference type="InterPro" id="IPR027417">
    <property type="entry name" value="P-loop_NTPase"/>
</dbReference>
<gene>
    <name evidence="2" type="ORF">NHN17_09800</name>
</gene>
<dbReference type="Pfam" id="PF04851">
    <property type="entry name" value="ResIII"/>
    <property type="match status" value="1"/>
</dbReference>
<dbReference type="EMBL" id="JANEYT010000018">
    <property type="protein sequence ID" value="MCQ1058350.1"/>
    <property type="molecule type" value="Genomic_DNA"/>
</dbReference>
<evidence type="ECO:0000259" key="1">
    <source>
        <dbReference type="SMART" id="SM00487"/>
    </source>
</evidence>
<dbReference type="InterPro" id="IPR006935">
    <property type="entry name" value="Helicase/UvrB_N"/>
</dbReference>
<dbReference type="PANTHER" id="PTHR41313:SF1">
    <property type="entry name" value="DNA METHYLASE ADENINE-SPECIFIC DOMAIN-CONTAINING PROTEIN"/>
    <property type="match status" value="1"/>
</dbReference>
<protein>
    <submittedName>
        <fullName evidence="2">DEAD/DEAH box helicase family protein</fullName>
    </submittedName>
</protein>
<reference evidence="2 3" key="1">
    <citation type="submission" date="2022-07" db="EMBL/GenBank/DDBJ databases">
        <title>Photobacterium pectinilyticum sp. nov., a marine bacterium isolated from surface seawater of Qingdao offshore.</title>
        <authorList>
            <person name="Wang X."/>
        </authorList>
    </citation>
    <scope>NUCLEOTIDE SEQUENCE [LARGE SCALE GENOMIC DNA]</scope>
    <source>
        <strain evidence="2 3">ZSDE20</strain>
    </source>
</reference>